<sequence length="94" mass="8745">MGTRVGRLVAAAAVLTAVAGSAIAAIPAPTVSHEAGPKCLAWIGARGTGKCIGYSMSNSGGISAGTPGIGVGNGGVQSGPMLPGTSVSGSIPVG</sequence>
<gene>
    <name evidence="1" type="ORF">BST26_00560</name>
</gene>
<dbReference type="EMBL" id="MVHS01000001">
    <property type="protein sequence ID" value="ORA74108.1"/>
    <property type="molecule type" value="Genomic_DNA"/>
</dbReference>
<comment type="caution">
    <text evidence="1">The sequence shown here is derived from an EMBL/GenBank/DDBJ whole genome shotgun (WGS) entry which is preliminary data.</text>
</comment>
<dbReference type="STRING" id="444597.BST26_00560"/>
<keyword evidence="2" id="KW-1185">Reference proteome</keyword>
<dbReference type="InterPro" id="IPR055579">
    <property type="entry name" value="DUF7155"/>
</dbReference>
<evidence type="ECO:0000313" key="1">
    <source>
        <dbReference type="EMBL" id="ORA74108.1"/>
    </source>
</evidence>
<organism evidence="1 2">
    <name type="scientific">Mycolicibacterium insubricum</name>
    <dbReference type="NCBI Taxonomy" id="444597"/>
    <lineage>
        <taxon>Bacteria</taxon>
        <taxon>Bacillati</taxon>
        <taxon>Actinomycetota</taxon>
        <taxon>Actinomycetes</taxon>
        <taxon>Mycobacteriales</taxon>
        <taxon>Mycobacteriaceae</taxon>
        <taxon>Mycolicibacterium</taxon>
    </lineage>
</organism>
<dbReference type="Proteomes" id="UP000192801">
    <property type="component" value="Unassembled WGS sequence"/>
</dbReference>
<name>A0A1X0DNZ6_9MYCO</name>
<accession>A0A1X0DNZ6</accession>
<proteinExistence type="predicted"/>
<evidence type="ECO:0000313" key="2">
    <source>
        <dbReference type="Proteomes" id="UP000192801"/>
    </source>
</evidence>
<protein>
    <submittedName>
        <fullName evidence="1">Uncharacterized protein</fullName>
    </submittedName>
</protein>
<dbReference type="Pfam" id="PF23710">
    <property type="entry name" value="DUF7155"/>
    <property type="match status" value="1"/>
</dbReference>
<dbReference type="OrthoDB" id="4736496at2"/>
<dbReference type="AlphaFoldDB" id="A0A1X0DNZ6"/>
<dbReference type="RefSeq" id="WP_083028863.1">
    <property type="nucleotide sequence ID" value="NZ_AP022618.1"/>
</dbReference>
<reference evidence="1 2" key="1">
    <citation type="submission" date="2016-12" db="EMBL/GenBank/DDBJ databases">
        <title>The new phylogeny of genus Mycobacterium.</title>
        <authorList>
            <person name="Tortoli E."/>
            <person name="Trovato A."/>
            <person name="Cirillo D.M."/>
        </authorList>
    </citation>
    <scope>NUCLEOTIDE SEQUENCE [LARGE SCALE GENOMIC DNA]</scope>
    <source>
        <strain evidence="1 2">DSM 45130</strain>
    </source>
</reference>